<name>A0A0F2M3Y1_SPOSC</name>
<dbReference type="AlphaFoldDB" id="A0A0F2M3Y1"/>
<protein>
    <submittedName>
        <fullName evidence="3">Uncharacterized protein</fullName>
    </submittedName>
</protein>
<dbReference type="KEGG" id="ssck:SPSK_08799"/>
<keyword evidence="2" id="KW-0472">Membrane</keyword>
<dbReference type="GeneID" id="27670663"/>
<sequence length="663" mass="71644">MPPTLDLSHTSHKMIVAPPRINLRRAASYTHEKGPLSSTSSRFGFDHLVFASPPPSPGLPQLIPPKRRSSSTPRPSRVLRAVIYFAGLVSAFYLLFIALWGGSRTSRSVRDGLYFWPNDPDPNDPTKNTYEMVAKSSLPTHSTPVIVSDKHGNPKWTVSIPPNSNFPLTVNEYSSICAKCVEVANRVDALRGSSVGLGNIIGLGSLGGINKRKRKTSAERLRSFDSNFVDVHEAEVAGYLTGSVSIGTLFNQQANADDGDIVGESSNTFAGKPVCGRSLTFVLASSEAGLGRTMMLLWMAYAQAQSEGRGFFIDDTHWAYGRYAHIFAPPPSPACRPPLRHEMLPCPRQARHLVMTVDTADQFFFADKSDAAAGIAPDRTKHLFDLARKGYEALFRLNKDDANHVTQRVKQLKALTALEKRGDGNGDDSAGGSSGHDGKNEHGTIVGLHVRRGDLRPVEFQYRDSYVPLNLYADRAMNVIADASKQNKKSQKSPVAVGAGGSIGPSSLMVLASDDPLVYDSDEFAGAARAQDRIRLARKPAAAPQDPQPGAFRKFVDETFGWEGGFFAAMFWNLGGAGVSSAPPSASSAWTAAPAETLRIRSLVGRAYMMDLAVLAGASDSIVCAVSATGCRLLAVMMGWEAAVDKGRWINIDGEYGWWAVDV</sequence>
<reference evidence="3 4" key="2">
    <citation type="journal article" date="2015" name="Eukaryot. Cell">
        <title>Asexual propagation of a virulent clone complex in a human and feline outbreak of sporotrichosis.</title>
        <authorList>
            <person name="Teixeira Mde M."/>
            <person name="Rodrigues A.M."/>
            <person name="Tsui C.K."/>
            <person name="de Almeida L.G."/>
            <person name="Van Diepeningen A.D."/>
            <person name="van den Ende B.G."/>
            <person name="Fernandes G.F."/>
            <person name="Kano R."/>
            <person name="Hamelin R.C."/>
            <person name="Lopes-Bezerra L.M."/>
            <person name="Vasconcelos A.T."/>
            <person name="de Hoog S."/>
            <person name="de Camargo Z.P."/>
            <person name="Felipe M.S."/>
        </authorList>
    </citation>
    <scope>NUCLEOTIDE SEQUENCE [LARGE SCALE GENOMIC DNA]</scope>
    <source>
        <strain evidence="3 4">1099-18</strain>
    </source>
</reference>
<dbReference type="PANTHER" id="PTHR13132">
    <property type="entry name" value="ALPHA- 1,6 -FUCOSYLTRANSFERASE"/>
    <property type="match status" value="1"/>
</dbReference>
<dbReference type="VEuPathDB" id="FungiDB:SPSK_08799"/>
<dbReference type="PANTHER" id="PTHR13132:SF29">
    <property type="entry name" value="ALPHA-(1,6)-FUCOSYLTRANSFERASE"/>
    <property type="match status" value="1"/>
</dbReference>
<dbReference type="GO" id="GO:0006487">
    <property type="term" value="P:protein N-linked glycosylation"/>
    <property type="evidence" value="ECO:0007669"/>
    <property type="project" value="TreeGrafter"/>
</dbReference>
<dbReference type="OrthoDB" id="2392789at2759"/>
<evidence type="ECO:0000313" key="4">
    <source>
        <dbReference type="Proteomes" id="UP000033710"/>
    </source>
</evidence>
<keyword evidence="2" id="KW-1133">Transmembrane helix</keyword>
<comment type="caution">
    <text evidence="3">The sequence shown here is derived from an EMBL/GenBank/DDBJ whole genome shotgun (WGS) entry which is preliminary data.</text>
</comment>
<dbReference type="EMBL" id="AXCR01000007">
    <property type="protein sequence ID" value="KJR84413.1"/>
    <property type="molecule type" value="Genomic_DNA"/>
</dbReference>
<evidence type="ECO:0000256" key="1">
    <source>
        <dbReference type="SAM" id="MobiDB-lite"/>
    </source>
</evidence>
<gene>
    <name evidence="3" type="ORF">SPSK_08799</name>
</gene>
<feature type="transmembrane region" description="Helical" evidence="2">
    <location>
        <begin position="78"/>
        <end position="100"/>
    </location>
</feature>
<proteinExistence type="predicted"/>
<dbReference type="RefSeq" id="XP_016587089.1">
    <property type="nucleotide sequence ID" value="XM_016735386.1"/>
</dbReference>
<accession>A0A0F2M3Y1</accession>
<reference evidence="3 4" key="1">
    <citation type="journal article" date="2014" name="BMC Genomics">
        <title>Comparative genomics of the major fungal agents of human and animal Sporotrichosis: Sporothrix schenckii and Sporothrix brasiliensis.</title>
        <authorList>
            <person name="Teixeira M.M."/>
            <person name="de Almeida L.G."/>
            <person name="Kubitschek-Barreira P."/>
            <person name="Alves F.L."/>
            <person name="Kioshima E.S."/>
            <person name="Abadio A.K."/>
            <person name="Fernandes L."/>
            <person name="Derengowski L.S."/>
            <person name="Ferreira K.S."/>
            <person name="Souza R.C."/>
            <person name="Ruiz J.C."/>
            <person name="de Andrade N.C."/>
            <person name="Paes H.C."/>
            <person name="Nicola A.M."/>
            <person name="Albuquerque P."/>
            <person name="Gerber A.L."/>
            <person name="Martins V.P."/>
            <person name="Peconick L.D."/>
            <person name="Neto A.V."/>
            <person name="Chaucanez C.B."/>
            <person name="Silva P.A."/>
            <person name="Cunha O.L."/>
            <person name="de Oliveira F.F."/>
            <person name="dos Santos T.C."/>
            <person name="Barros A.L."/>
            <person name="Soares M.A."/>
            <person name="de Oliveira L.M."/>
            <person name="Marini M.M."/>
            <person name="Villalobos-Duno H."/>
            <person name="Cunha M.M."/>
            <person name="de Hoog S."/>
            <person name="da Silveira J.F."/>
            <person name="Henrissat B."/>
            <person name="Nino-Vega G.A."/>
            <person name="Cisalpino P.S."/>
            <person name="Mora-Montes H.M."/>
            <person name="Almeida S.R."/>
            <person name="Stajich J.E."/>
            <person name="Lopes-Bezerra L.M."/>
            <person name="Vasconcelos A.T."/>
            <person name="Felipe M.S."/>
        </authorList>
    </citation>
    <scope>NUCLEOTIDE SEQUENCE [LARGE SCALE GENOMIC DNA]</scope>
    <source>
        <strain evidence="3 4">1099-18</strain>
    </source>
</reference>
<organism evidence="3 4">
    <name type="scientific">Sporothrix schenckii 1099-18</name>
    <dbReference type="NCBI Taxonomy" id="1397361"/>
    <lineage>
        <taxon>Eukaryota</taxon>
        <taxon>Fungi</taxon>
        <taxon>Dikarya</taxon>
        <taxon>Ascomycota</taxon>
        <taxon>Pezizomycotina</taxon>
        <taxon>Sordariomycetes</taxon>
        <taxon>Sordariomycetidae</taxon>
        <taxon>Ophiostomatales</taxon>
        <taxon>Ophiostomataceae</taxon>
        <taxon>Sporothrix</taxon>
    </lineage>
</organism>
<keyword evidence="2" id="KW-0812">Transmembrane</keyword>
<dbReference type="GO" id="GO:0046921">
    <property type="term" value="F:alpha-(1-&gt;6)-fucosyltransferase activity"/>
    <property type="evidence" value="ECO:0007669"/>
    <property type="project" value="TreeGrafter"/>
</dbReference>
<feature type="region of interest" description="Disordered" evidence="1">
    <location>
        <begin position="416"/>
        <end position="443"/>
    </location>
</feature>
<evidence type="ECO:0000256" key="2">
    <source>
        <dbReference type="SAM" id="Phobius"/>
    </source>
</evidence>
<evidence type="ECO:0000313" key="3">
    <source>
        <dbReference type="EMBL" id="KJR84413.1"/>
    </source>
</evidence>
<dbReference type="Proteomes" id="UP000033710">
    <property type="component" value="Unassembled WGS sequence"/>
</dbReference>